<accession>A0A233RMQ7</accession>
<organism evidence="2 3">
    <name type="scientific">Streptomyces diastatochromogenes</name>
    <dbReference type="NCBI Taxonomy" id="42236"/>
    <lineage>
        <taxon>Bacteria</taxon>
        <taxon>Bacillati</taxon>
        <taxon>Actinomycetota</taxon>
        <taxon>Actinomycetes</taxon>
        <taxon>Kitasatosporales</taxon>
        <taxon>Streptomycetaceae</taxon>
        <taxon>Streptomyces</taxon>
    </lineage>
</organism>
<gene>
    <name evidence="2" type="ORF">BEK98_46305</name>
</gene>
<keyword evidence="1" id="KW-0732">Signal</keyword>
<dbReference type="RefSeq" id="WP_094222981.1">
    <property type="nucleotide sequence ID" value="NZ_MCGQ01000174.1"/>
</dbReference>
<comment type="caution">
    <text evidence="2">The sequence shown here is derived from an EMBL/GenBank/DDBJ whole genome shotgun (WGS) entry which is preliminary data.</text>
</comment>
<proteinExistence type="predicted"/>
<dbReference type="Proteomes" id="UP000215483">
    <property type="component" value="Unassembled WGS sequence"/>
</dbReference>
<evidence type="ECO:0000313" key="2">
    <source>
        <dbReference type="EMBL" id="OXY84650.1"/>
    </source>
</evidence>
<feature type="signal peptide" evidence="1">
    <location>
        <begin position="1"/>
        <end position="25"/>
    </location>
</feature>
<reference evidence="2 3" key="1">
    <citation type="submission" date="2016-07" db="EMBL/GenBank/DDBJ databases">
        <title>Draft genome of Streptomyces diastatochromogenes.</title>
        <authorList>
            <person name="Podduturi R."/>
            <person name="Lukassen M.B."/>
            <person name="Clausen N."/>
            <person name="Nielsen J.L."/>
            <person name="Jorgensen N.O."/>
        </authorList>
    </citation>
    <scope>NUCLEOTIDE SEQUENCE [LARGE SCALE GENOMIC DNA]</scope>
    <source>
        <strain evidence="2 3">DSM 40608</strain>
    </source>
</reference>
<name>A0A233RMQ7_STRDA</name>
<evidence type="ECO:0000256" key="1">
    <source>
        <dbReference type="SAM" id="SignalP"/>
    </source>
</evidence>
<feature type="chain" id="PRO_5012918058" evidence="1">
    <location>
        <begin position="26"/>
        <end position="178"/>
    </location>
</feature>
<evidence type="ECO:0000313" key="3">
    <source>
        <dbReference type="Proteomes" id="UP000215483"/>
    </source>
</evidence>
<dbReference type="EMBL" id="MCGQ01000174">
    <property type="protein sequence ID" value="OXY84650.1"/>
    <property type="molecule type" value="Genomic_DNA"/>
</dbReference>
<sequence>MRIRRNLAIVATTIALCGIGISAPAADAAVRPMADCGAPWNNVGAPGNLYGYGFYYGRWTYAGQVEQQYQNCGGGVVNARAHFQWSSGFQSKFSGTMVQVDIYSGNYGPTTGPSTMDSTATKDIYSPAFEIHNANPDHWAAEAQLVGTYYGCSSVARGTDWYYGTGTPQRDPVSGYCG</sequence>
<dbReference type="OrthoDB" id="3853470at2"/>
<dbReference type="AlphaFoldDB" id="A0A233RMQ7"/>
<keyword evidence="3" id="KW-1185">Reference proteome</keyword>
<protein>
    <submittedName>
        <fullName evidence="2">Uncharacterized protein</fullName>
    </submittedName>
</protein>